<keyword evidence="2" id="KW-1185">Reference proteome</keyword>
<accession>Q30SV2</accession>
<gene>
    <name evidence="1" type="ordered locus">Suden_0650</name>
</gene>
<proteinExistence type="predicted"/>
<dbReference type="RefSeq" id="WP_011372283.1">
    <property type="nucleotide sequence ID" value="NC_007575.1"/>
</dbReference>
<name>Q30SV2_SULDN</name>
<reference evidence="1 2" key="1">
    <citation type="journal article" date="2008" name="Appl. Environ. Microbiol.">
        <title>Genome of the epsilonproteobacterial chemolithoautotroph Sulfurimonas denitrificans.</title>
        <authorList>
            <person name="Sievert S.M."/>
            <person name="Scott K.M."/>
            <person name="Klotz M.G."/>
            <person name="Chain P.S.G."/>
            <person name="Hauser L.J."/>
            <person name="Hemp J."/>
            <person name="Huegler M."/>
            <person name="Land M."/>
            <person name="Lapidus A."/>
            <person name="Larimer F.W."/>
            <person name="Lucas S."/>
            <person name="Malfatti S.A."/>
            <person name="Meyer F."/>
            <person name="Paulsen I.T."/>
            <person name="Ren Q."/>
            <person name="Simon J."/>
            <person name="Bailey K."/>
            <person name="Diaz E."/>
            <person name="Fitzpatrick K.A."/>
            <person name="Glover B."/>
            <person name="Gwatney N."/>
            <person name="Korajkic A."/>
            <person name="Long A."/>
            <person name="Mobberley J.M."/>
            <person name="Pantry S.N."/>
            <person name="Pazder G."/>
            <person name="Peterson S."/>
            <person name="Quintanilla J.D."/>
            <person name="Sprinkle R."/>
            <person name="Stephens J."/>
            <person name="Thomas P."/>
            <person name="Vaughn R."/>
            <person name="Weber M.J."/>
            <person name="Wooten L.L."/>
        </authorList>
    </citation>
    <scope>NUCLEOTIDE SEQUENCE [LARGE SCALE GENOMIC DNA]</scope>
    <source>
        <strain evidence="2">ATCC 33889 / DSM 1251</strain>
    </source>
</reference>
<dbReference type="HOGENOM" id="CLU_754246_0_0_7"/>
<dbReference type="Proteomes" id="UP000002714">
    <property type="component" value="Chromosome"/>
</dbReference>
<dbReference type="KEGG" id="tdn:Suden_0650"/>
<evidence type="ECO:0008006" key="3">
    <source>
        <dbReference type="Google" id="ProtNLM"/>
    </source>
</evidence>
<dbReference type="eggNOG" id="COG0457">
    <property type="taxonomic scope" value="Bacteria"/>
</dbReference>
<evidence type="ECO:0000313" key="1">
    <source>
        <dbReference type="EMBL" id="ABB43929.1"/>
    </source>
</evidence>
<organism evidence="1 2">
    <name type="scientific">Sulfurimonas denitrificans (strain ATCC 33889 / DSM 1251)</name>
    <name type="common">Thiomicrospira denitrificans (strain ATCC 33889 / DSM 1251)</name>
    <dbReference type="NCBI Taxonomy" id="326298"/>
    <lineage>
        <taxon>Bacteria</taxon>
        <taxon>Pseudomonadati</taxon>
        <taxon>Campylobacterota</taxon>
        <taxon>Epsilonproteobacteria</taxon>
        <taxon>Campylobacterales</taxon>
        <taxon>Sulfurimonadaceae</taxon>
        <taxon>Sulfurimonas</taxon>
    </lineage>
</organism>
<dbReference type="OrthoDB" id="5333428at2"/>
<dbReference type="AlphaFoldDB" id="Q30SV2"/>
<dbReference type="EMBL" id="CP000153">
    <property type="protein sequence ID" value="ABB43929.1"/>
    <property type="molecule type" value="Genomic_DNA"/>
</dbReference>
<dbReference type="STRING" id="326298.Suden_0650"/>
<sequence>MKKNLGKIFLIATLFLQVSLFASTYEWSSFISKKSAYVNEAIYMKYECVFSDKAELYSIEFNPRGDYEGYRVEILRENSTIIDGKKINSYELVLFAKKAAEIDISFEAFMKKTTRESIEETVIGRDNFKKEQVVKERIKQQSFKVEIKETQTQLVGDFTLEVKKREPHVKAHEPYHLSITIKGLGDFEVIEPLVFEIAGVRVFAGEVALKKELSKDGIKGELSQKFAFVADKDFTIPKLEITYFSLKDEKEQKLVIEAIDVKVESGFVKEELLDKVDEKKWHFEISYLYYLLTFLAGFLVSKVKIKREPNMDNKDEIFYKKIDNVNSLDELMVLLVLENPKKYDSLIKDIEAARVTTLKEAKAICREFKRF</sequence>
<evidence type="ECO:0000313" key="2">
    <source>
        <dbReference type="Proteomes" id="UP000002714"/>
    </source>
</evidence>
<protein>
    <recommendedName>
        <fullName evidence="3">BatD</fullName>
    </recommendedName>
</protein>